<keyword evidence="3" id="KW-0548">Nucleotidyltransferase</keyword>
<dbReference type="InterPro" id="IPR000477">
    <property type="entry name" value="RT_dom"/>
</dbReference>
<reference evidence="11 12" key="1">
    <citation type="submission" date="2018-11" db="EMBL/GenBank/DDBJ databases">
        <title>Complete genome sequence of multidrug-resistant Aeromonas veronii strain MS-18-37.</title>
        <authorList>
            <person name="Abdelhamed H."/>
            <person name="Lawrence M."/>
            <person name="Waldbieser G."/>
        </authorList>
    </citation>
    <scope>NUCLEOTIDE SEQUENCE [LARGE SCALE GENOMIC DNA]</scope>
    <source>
        <strain evidence="11 12">MS-18-37</strain>
    </source>
</reference>
<dbReference type="PANTHER" id="PTHR34047:SF7">
    <property type="entry name" value="RNA-DIRECTED DNA POLYMERASE"/>
    <property type="match status" value="1"/>
</dbReference>
<dbReference type="GO" id="GO:0046872">
    <property type="term" value="F:metal ion binding"/>
    <property type="evidence" value="ECO:0007669"/>
    <property type="project" value="UniProtKB-KW"/>
</dbReference>
<keyword evidence="5" id="KW-0460">Magnesium</keyword>
<evidence type="ECO:0000313" key="11">
    <source>
        <dbReference type="EMBL" id="AYV35895.1"/>
    </source>
</evidence>
<dbReference type="InterPro" id="IPR051083">
    <property type="entry name" value="GrpII_Intron_Splice-Mob/Def"/>
</dbReference>
<dbReference type="InterPro" id="IPR043128">
    <property type="entry name" value="Rev_trsase/Diguanyl_cyclase"/>
</dbReference>
<dbReference type="PANTHER" id="PTHR34047">
    <property type="entry name" value="NUCLEAR INTRON MATURASE 1, MITOCHONDRIAL-RELATED"/>
    <property type="match status" value="1"/>
</dbReference>
<gene>
    <name evidence="11" type="ORF">EFI48_03060</name>
</gene>
<keyword evidence="6 11" id="KW-0695">RNA-directed DNA polymerase</keyword>
<dbReference type="PRINTS" id="PR00866">
    <property type="entry name" value="RNADNAPOLMS"/>
</dbReference>
<evidence type="ECO:0000259" key="10">
    <source>
        <dbReference type="PROSITE" id="PS50878"/>
    </source>
</evidence>
<keyword evidence="7" id="KW-0051">Antiviral defense</keyword>
<evidence type="ECO:0000256" key="3">
    <source>
        <dbReference type="ARBA" id="ARBA00022695"/>
    </source>
</evidence>
<comment type="catalytic activity">
    <reaction evidence="9">
        <text>DNA(n) + a 2'-deoxyribonucleoside 5'-triphosphate = DNA(n+1) + diphosphate</text>
        <dbReference type="Rhea" id="RHEA:22508"/>
        <dbReference type="Rhea" id="RHEA-COMP:17339"/>
        <dbReference type="Rhea" id="RHEA-COMP:17340"/>
        <dbReference type="ChEBI" id="CHEBI:33019"/>
        <dbReference type="ChEBI" id="CHEBI:61560"/>
        <dbReference type="ChEBI" id="CHEBI:173112"/>
        <dbReference type="EC" id="2.7.7.49"/>
    </reaction>
</comment>
<accession>A0AAN1QBL2</accession>
<dbReference type="SUPFAM" id="SSF56672">
    <property type="entry name" value="DNA/RNA polymerases"/>
    <property type="match status" value="1"/>
</dbReference>
<feature type="domain" description="Reverse transcriptase" evidence="10">
    <location>
        <begin position="197"/>
        <end position="410"/>
    </location>
</feature>
<name>A0AAN1QBL2_AERVE</name>
<keyword evidence="4" id="KW-0479">Metal-binding</keyword>
<evidence type="ECO:0000256" key="4">
    <source>
        <dbReference type="ARBA" id="ARBA00022723"/>
    </source>
</evidence>
<evidence type="ECO:0000256" key="5">
    <source>
        <dbReference type="ARBA" id="ARBA00022842"/>
    </source>
</evidence>
<dbReference type="EC" id="2.7.7.49" evidence="1"/>
<organism evidence="11 12">
    <name type="scientific">Aeromonas veronii</name>
    <dbReference type="NCBI Taxonomy" id="654"/>
    <lineage>
        <taxon>Bacteria</taxon>
        <taxon>Pseudomonadati</taxon>
        <taxon>Pseudomonadota</taxon>
        <taxon>Gammaproteobacteria</taxon>
        <taxon>Aeromonadales</taxon>
        <taxon>Aeromonadaceae</taxon>
        <taxon>Aeromonas</taxon>
    </lineage>
</organism>
<dbReference type="GO" id="GO:0051607">
    <property type="term" value="P:defense response to virus"/>
    <property type="evidence" value="ECO:0007669"/>
    <property type="project" value="UniProtKB-KW"/>
</dbReference>
<evidence type="ECO:0000313" key="12">
    <source>
        <dbReference type="Proteomes" id="UP000267614"/>
    </source>
</evidence>
<protein>
    <recommendedName>
        <fullName evidence="1">RNA-directed DNA polymerase</fullName>
        <ecNumber evidence="1">2.7.7.49</ecNumber>
    </recommendedName>
</protein>
<evidence type="ECO:0000256" key="8">
    <source>
        <dbReference type="ARBA" id="ARBA00034120"/>
    </source>
</evidence>
<comment type="similarity">
    <text evidence="8">Belongs to the bacterial reverse transcriptase family.</text>
</comment>
<dbReference type="RefSeq" id="WP_123172313.1">
    <property type="nucleotide sequence ID" value="NZ_CP033604.1"/>
</dbReference>
<evidence type="ECO:0000256" key="2">
    <source>
        <dbReference type="ARBA" id="ARBA00022679"/>
    </source>
</evidence>
<dbReference type="Gene3D" id="3.30.70.270">
    <property type="match status" value="1"/>
</dbReference>
<dbReference type="InterPro" id="IPR043502">
    <property type="entry name" value="DNA/RNA_pol_sf"/>
</dbReference>
<dbReference type="EMBL" id="CP033604">
    <property type="protein sequence ID" value="AYV35895.1"/>
    <property type="molecule type" value="Genomic_DNA"/>
</dbReference>
<dbReference type="PROSITE" id="PS50878">
    <property type="entry name" value="RT_POL"/>
    <property type="match status" value="1"/>
</dbReference>
<dbReference type="GO" id="GO:0003723">
    <property type="term" value="F:RNA binding"/>
    <property type="evidence" value="ECO:0007669"/>
    <property type="project" value="InterPro"/>
</dbReference>
<evidence type="ECO:0000256" key="9">
    <source>
        <dbReference type="ARBA" id="ARBA00048173"/>
    </source>
</evidence>
<keyword evidence="2" id="KW-0808">Transferase</keyword>
<dbReference type="AlphaFoldDB" id="A0AAN1QBL2"/>
<dbReference type="CDD" id="cd03487">
    <property type="entry name" value="RT_Bac_retron_II"/>
    <property type="match status" value="1"/>
</dbReference>
<evidence type="ECO:0000256" key="1">
    <source>
        <dbReference type="ARBA" id="ARBA00012493"/>
    </source>
</evidence>
<dbReference type="InterPro" id="IPR000123">
    <property type="entry name" value="Reverse_transcriptase_msDNA"/>
</dbReference>
<sequence length="477" mass="54326">MASLVNLKTYLWSLATIQPASPEEAHAFLKLVTKVESDIYTCEDLNEAILRAIKLNLIECVSKKHNLYSLTVKGGDFLGKTLRLLRDKNRLFLLKSVRDANLKIKESPEQNMVSASSTITFRSTLKVAPWPENSLVSGPLPQNQRVFWPRVSEQLKIGSNSGDSFLKLNYYSKNRLPEINENFSPVDLLSELIGISPRLLSSFIKAPSNHYRTFTIEKKSGRGHRKISSPRVFIKTVQYWIYDYFLYKLNQHECCFSFRKNLSIKDNAKVHLGKKYILCLDIDSFFDNIKTADVNSCLIRNGIPSDISSIISGIVTLNGSLPQGAPTSPIISNAYLYEFDQKMYEFCVRNGMTYSRYADDLTIGSTDYTQLKSCIIFISEQLTKLELTINERKTRIISNNNAQVITGVCINNEQLRPSRKFRKEVRAAFHNAKLNNDKGSLPRLYGYLNYLSSFDSGDTPHNISEYKSIIDRIKKAL</sequence>
<evidence type="ECO:0000256" key="6">
    <source>
        <dbReference type="ARBA" id="ARBA00022918"/>
    </source>
</evidence>
<dbReference type="NCBIfam" id="NF038233">
    <property type="entry name" value="retron_St85_RT"/>
    <property type="match status" value="1"/>
</dbReference>
<proteinExistence type="inferred from homology"/>
<dbReference type="GO" id="GO:0003964">
    <property type="term" value="F:RNA-directed DNA polymerase activity"/>
    <property type="evidence" value="ECO:0007669"/>
    <property type="project" value="UniProtKB-KW"/>
</dbReference>
<dbReference type="Pfam" id="PF00078">
    <property type="entry name" value="RVT_1"/>
    <property type="match status" value="1"/>
</dbReference>
<dbReference type="Proteomes" id="UP000267614">
    <property type="component" value="Chromosome"/>
</dbReference>
<evidence type="ECO:0000256" key="7">
    <source>
        <dbReference type="ARBA" id="ARBA00023118"/>
    </source>
</evidence>